<dbReference type="PANTHER" id="PTHR43877:SF1">
    <property type="entry name" value="ACETYLTRANSFERASE"/>
    <property type="match status" value="1"/>
</dbReference>
<proteinExistence type="predicted"/>
<evidence type="ECO:0000256" key="1">
    <source>
        <dbReference type="ARBA" id="ARBA00022679"/>
    </source>
</evidence>
<dbReference type="InterPro" id="IPR000182">
    <property type="entry name" value="GNAT_dom"/>
</dbReference>
<reference evidence="4" key="1">
    <citation type="submission" date="2024-07" db="EMBL/GenBank/DDBJ databases">
        <authorList>
            <person name="Yu S.T."/>
        </authorList>
    </citation>
    <scope>NUCLEOTIDE SEQUENCE</scope>
    <source>
        <strain evidence="4">R44</strain>
    </source>
</reference>
<protein>
    <submittedName>
        <fullName evidence="4">GNAT family N-acetyltransferase</fullName>
        <ecNumber evidence="4">2.3.-.-</ecNumber>
    </submittedName>
</protein>
<gene>
    <name evidence="4" type="ORF">AB5J54_14260</name>
</gene>
<dbReference type="InterPro" id="IPR016181">
    <property type="entry name" value="Acyl_CoA_acyltransferase"/>
</dbReference>
<dbReference type="PROSITE" id="PS51186">
    <property type="entry name" value="GNAT"/>
    <property type="match status" value="1"/>
</dbReference>
<feature type="domain" description="N-acetyltransferase" evidence="3">
    <location>
        <begin position="14"/>
        <end position="144"/>
    </location>
</feature>
<dbReference type="Gene3D" id="3.40.630.30">
    <property type="match status" value="1"/>
</dbReference>
<dbReference type="AlphaFoldDB" id="A0AB39SWV9"/>
<evidence type="ECO:0000256" key="2">
    <source>
        <dbReference type="ARBA" id="ARBA00023315"/>
    </source>
</evidence>
<dbReference type="GO" id="GO:0016747">
    <property type="term" value="F:acyltransferase activity, transferring groups other than amino-acyl groups"/>
    <property type="evidence" value="ECO:0007669"/>
    <property type="project" value="InterPro"/>
</dbReference>
<dbReference type="InterPro" id="IPR050832">
    <property type="entry name" value="Bact_Acetyltransf"/>
</dbReference>
<dbReference type="Pfam" id="PF00583">
    <property type="entry name" value="Acetyltransf_1"/>
    <property type="match status" value="1"/>
</dbReference>
<dbReference type="RefSeq" id="WP_369144289.1">
    <property type="nucleotide sequence ID" value="NZ_CP163444.1"/>
</dbReference>
<dbReference type="CDD" id="cd04301">
    <property type="entry name" value="NAT_SF"/>
    <property type="match status" value="1"/>
</dbReference>
<keyword evidence="2 4" id="KW-0012">Acyltransferase</keyword>
<evidence type="ECO:0000313" key="4">
    <source>
        <dbReference type="EMBL" id="XDQ71609.1"/>
    </source>
</evidence>
<evidence type="ECO:0000259" key="3">
    <source>
        <dbReference type="PROSITE" id="PS51186"/>
    </source>
</evidence>
<dbReference type="EMBL" id="CP163444">
    <property type="protein sequence ID" value="XDQ71609.1"/>
    <property type="molecule type" value="Genomic_DNA"/>
</dbReference>
<dbReference type="EC" id="2.3.-.-" evidence="4"/>
<organism evidence="4">
    <name type="scientific">Streptomyces sp. R44</name>
    <dbReference type="NCBI Taxonomy" id="3238633"/>
    <lineage>
        <taxon>Bacteria</taxon>
        <taxon>Bacillati</taxon>
        <taxon>Actinomycetota</taxon>
        <taxon>Actinomycetes</taxon>
        <taxon>Kitasatosporales</taxon>
        <taxon>Streptomycetaceae</taxon>
        <taxon>Streptomyces</taxon>
    </lineage>
</organism>
<dbReference type="PANTHER" id="PTHR43877">
    <property type="entry name" value="AMINOALKYLPHOSPHONATE N-ACETYLTRANSFERASE-RELATED-RELATED"/>
    <property type="match status" value="1"/>
</dbReference>
<dbReference type="SUPFAM" id="SSF55729">
    <property type="entry name" value="Acyl-CoA N-acyltransferases (Nat)"/>
    <property type="match status" value="1"/>
</dbReference>
<name>A0AB39SWV9_9ACTN</name>
<accession>A0AB39SWV9</accession>
<sequence>MSDAERAGHPVDGVDVQVDAPLSGDELNTLFRAAWPGHRDTDFGPVLARSLLRVTARRAGRLVGYVNVVGDGGVHAFLLDTTVHPDERRRGLGVTLVRTAAEAARARGAHWLHVDYEPHLTAFHERCGFRPTAAGLMALDDPTG</sequence>
<keyword evidence="1 4" id="KW-0808">Transferase</keyword>